<dbReference type="OrthoDB" id="6064804at2"/>
<gene>
    <name evidence="1" type="ORF">PAEH1_01380</name>
</gene>
<organism evidence="1 2">
    <name type="scientific">Paenalcaligenes hominis</name>
    <dbReference type="NCBI Taxonomy" id="643674"/>
    <lineage>
        <taxon>Bacteria</taxon>
        <taxon>Pseudomonadati</taxon>
        <taxon>Pseudomonadota</taxon>
        <taxon>Betaproteobacteria</taxon>
        <taxon>Burkholderiales</taxon>
        <taxon>Alcaligenaceae</taxon>
        <taxon>Paenalcaligenes</taxon>
    </lineage>
</organism>
<dbReference type="Proteomes" id="UP000189369">
    <property type="component" value="Chromosome"/>
</dbReference>
<dbReference type="InterPro" id="IPR036619">
    <property type="entry name" value="NinB_sf"/>
</dbReference>
<dbReference type="InterPro" id="IPR008711">
    <property type="entry name" value="Recombinase_NinB"/>
</dbReference>
<evidence type="ECO:0008006" key="3">
    <source>
        <dbReference type="Google" id="ProtNLM"/>
    </source>
</evidence>
<evidence type="ECO:0000313" key="1">
    <source>
        <dbReference type="EMBL" id="AQS50533.1"/>
    </source>
</evidence>
<proteinExistence type="predicted"/>
<accession>A0A1U9JXK2</accession>
<dbReference type="AlphaFoldDB" id="A0A1U9JXK2"/>
<dbReference type="Pfam" id="PF05772">
    <property type="entry name" value="NinB"/>
    <property type="match status" value="1"/>
</dbReference>
<dbReference type="Gene3D" id="1.10.3790.10">
    <property type="entry name" value="NinB"/>
    <property type="match status" value="1"/>
</dbReference>
<dbReference type="STRING" id="643674.PAEH1_01380"/>
<name>A0A1U9JXK2_9BURK</name>
<sequence length="146" mass="16674">MAKQVFHLVSDAVRRNARQAILNAPEGYMCDISPPTKKRIQEEKYHAMIGDIAKQVDLIGCRRNTEDAKRLLIDAFARVMREAGTPLRQEGRILPSLDGSGFVQLGIQSRKFTVKEASEFIEYLYAFGSERGVFWSERVDIPEWVK</sequence>
<reference evidence="1 2" key="1">
    <citation type="submission" date="2017-01" db="EMBL/GenBank/DDBJ databases">
        <title>Complete Genome Sequence of Paenalcaligenes hominis, Isolated from a paraplegic Patient with neurogenic bladder.</title>
        <authorList>
            <person name="Mukhopadhyay R."/>
            <person name="Joaquin J."/>
            <person name="Hogue R."/>
            <person name="Kilaru A."/>
            <person name="Jospin G."/>
            <person name="Mars K."/>
            <person name="Eisen J.A."/>
            <person name="Chaturvedi V."/>
        </authorList>
    </citation>
    <scope>NUCLEOTIDE SEQUENCE [LARGE SCALE GENOMIC DNA]</scope>
    <source>
        <strain evidence="1 2">15S00501</strain>
    </source>
</reference>
<dbReference type="EMBL" id="CP019697">
    <property type="protein sequence ID" value="AQS50533.1"/>
    <property type="molecule type" value="Genomic_DNA"/>
</dbReference>
<protein>
    <recommendedName>
        <fullName evidence="3">NinB family protein</fullName>
    </recommendedName>
</protein>
<dbReference type="KEGG" id="phn:PAEH1_01380"/>
<dbReference type="SUPFAM" id="SSF103370">
    <property type="entry name" value="NinB"/>
    <property type="match status" value="1"/>
</dbReference>
<evidence type="ECO:0000313" key="2">
    <source>
        <dbReference type="Proteomes" id="UP000189369"/>
    </source>
</evidence>